<protein>
    <submittedName>
        <fullName evidence="2">Uncharacterized protein</fullName>
    </submittedName>
</protein>
<dbReference type="Proteomes" id="UP000029224">
    <property type="component" value="Unassembled WGS sequence"/>
</dbReference>
<gene>
    <name evidence="2" type="ORF">JCM19240_2268</name>
</gene>
<sequence>MIFIHKENSNFKNAKNSVLQQVICRDVSFVWILMSIMWWIFDFY</sequence>
<comment type="caution">
    <text evidence="2">The sequence shown here is derived from an EMBL/GenBank/DDBJ whole genome shotgun (WGS) entry which is preliminary data.</text>
</comment>
<proteinExistence type="predicted"/>
<organism evidence="2 3">
    <name type="scientific">Vibrio maritimus</name>
    <dbReference type="NCBI Taxonomy" id="990268"/>
    <lineage>
        <taxon>Bacteria</taxon>
        <taxon>Pseudomonadati</taxon>
        <taxon>Pseudomonadota</taxon>
        <taxon>Gammaproteobacteria</taxon>
        <taxon>Vibrionales</taxon>
        <taxon>Vibrionaceae</taxon>
        <taxon>Vibrio</taxon>
    </lineage>
</organism>
<evidence type="ECO:0000313" key="2">
    <source>
        <dbReference type="EMBL" id="GAL33572.1"/>
    </source>
</evidence>
<evidence type="ECO:0000313" key="3">
    <source>
        <dbReference type="Proteomes" id="UP000029224"/>
    </source>
</evidence>
<keyword evidence="1" id="KW-1133">Transmembrane helix</keyword>
<accession>A0A090TR32</accession>
<dbReference type="AlphaFoldDB" id="A0A090TR32"/>
<reference evidence="2 3" key="1">
    <citation type="submission" date="2014-09" db="EMBL/GenBank/DDBJ databases">
        <title>Vibrio maritimus JCM 19240. (C210) whole genome shotgun sequence.</title>
        <authorList>
            <person name="Sawabe T."/>
            <person name="Meirelles P."/>
            <person name="Nakanishi M."/>
            <person name="Sayaka M."/>
            <person name="Hattori M."/>
            <person name="Ohkuma M."/>
        </authorList>
    </citation>
    <scope>NUCLEOTIDE SEQUENCE [LARGE SCALE GENOMIC DNA]</scope>
    <source>
        <strain evidence="2 3">JCM 19240</strain>
    </source>
</reference>
<keyword evidence="1" id="KW-0472">Membrane</keyword>
<keyword evidence="3" id="KW-1185">Reference proteome</keyword>
<feature type="transmembrane region" description="Helical" evidence="1">
    <location>
        <begin position="22"/>
        <end position="41"/>
    </location>
</feature>
<keyword evidence="1" id="KW-0812">Transmembrane</keyword>
<dbReference type="EMBL" id="BBMT01000003">
    <property type="protein sequence ID" value="GAL33572.1"/>
    <property type="molecule type" value="Genomic_DNA"/>
</dbReference>
<evidence type="ECO:0000256" key="1">
    <source>
        <dbReference type="SAM" id="Phobius"/>
    </source>
</evidence>
<reference evidence="2 3" key="2">
    <citation type="submission" date="2014-09" db="EMBL/GenBank/DDBJ databases">
        <authorList>
            <consortium name="NBRP consortium"/>
            <person name="Sawabe T."/>
            <person name="Meirelles P."/>
            <person name="Nakanishi M."/>
            <person name="Sayaka M."/>
            <person name="Hattori M."/>
            <person name="Ohkuma M."/>
        </authorList>
    </citation>
    <scope>NUCLEOTIDE SEQUENCE [LARGE SCALE GENOMIC DNA]</scope>
    <source>
        <strain evidence="2 3">JCM 19240</strain>
    </source>
</reference>
<name>A0A090TR32_9VIBR</name>